<evidence type="ECO:0000259" key="1">
    <source>
        <dbReference type="Pfam" id="PF00476"/>
    </source>
</evidence>
<dbReference type="Proteomes" id="UP000079169">
    <property type="component" value="Unplaced"/>
</dbReference>
<dbReference type="AlphaFoldDB" id="A0A3Q0IVL5"/>
<organism evidence="2 3">
    <name type="scientific">Diaphorina citri</name>
    <name type="common">Asian citrus psyllid</name>
    <dbReference type="NCBI Taxonomy" id="121845"/>
    <lineage>
        <taxon>Eukaryota</taxon>
        <taxon>Metazoa</taxon>
        <taxon>Ecdysozoa</taxon>
        <taxon>Arthropoda</taxon>
        <taxon>Hexapoda</taxon>
        <taxon>Insecta</taxon>
        <taxon>Pterygota</taxon>
        <taxon>Neoptera</taxon>
        <taxon>Paraneoptera</taxon>
        <taxon>Hemiptera</taxon>
        <taxon>Sternorrhyncha</taxon>
        <taxon>Psylloidea</taxon>
        <taxon>Psyllidae</taxon>
        <taxon>Diaphorininae</taxon>
        <taxon>Diaphorina</taxon>
    </lineage>
</organism>
<dbReference type="GO" id="GO:0003887">
    <property type="term" value="F:DNA-directed DNA polymerase activity"/>
    <property type="evidence" value="ECO:0007669"/>
    <property type="project" value="InterPro"/>
</dbReference>
<dbReference type="PANTHER" id="PTHR10133">
    <property type="entry name" value="DNA POLYMERASE I"/>
    <property type="match status" value="1"/>
</dbReference>
<dbReference type="GO" id="GO:0097681">
    <property type="term" value="P:double-strand break repair via alternative nonhomologous end joining"/>
    <property type="evidence" value="ECO:0007669"/>
    <property type="project" value="TreeGrafter"/>
</dbReference>
<dbReference type="InterPro" id="IPR001098">
    <property type="entry name" value="DNA-dir_DNA_pol_A_palm_dom"/>
</dbReference>
<dbReference type="PaxDb" id="121845-A0A3Q0IVL5"/>
<sequence length="71" mass="7885">MIKTDALLCASQHRCRLVLQVHDELIYEVPKSDVSQACTLIREGMENSVQLSLQFPIAIKTGSAWGNVQSI</sequence>
<dbReference type="SUPFAM" id="SSF56672">
    <property type="entry name" value="DNA/RNA polymerases"/>
    <property type="match status" value="1"/>
</dbReference>
<evidence type="ECO:0000313" key="3">
    <source>
        <dbReference type="RefSeq" id="XP_026680302.1"/>
    </source>
</evidence>
<dbReference type="STRING" id="121845.A0A3Q0IVL5"/>
<protein>
    <submittedName>
        <fullName evidence="3">Uncharacterized protein LOC113467963 isoform X1</fullName>
    </submittedName>
</protein>
<dbReference type="GeneID" id="113467963"/>
<feature type="domain" description="DNA-directed DNA polymerase family A palm" evidence="1">
    <location>
        <begin position="1"/>
        <end position="66"/>
    </location>
</feature>
<keyword evidence="2" id="KW-1185">Reference proteome</keyword>
<proteinExistence type="predicted"/>
<dbReference type="Gene3D" id="3.30.70.370">
    <property type="match status" value="1"/>
</dbReference>
<accession>A0A3Q0IVL5</accession>
<dbReference type="GO" id="GO:0006261">
    <property type="term" value="P:DNA-templated DNA replication"/>
    <property type="evidence" value="ECO:0007669"/>
    <property type="project" value="InterPro"/>
</dbReference>
<dbReference type="Pfam" id="PF00476">
    <property type="entry name" value="DNA_pol_A"/>
    <property type="match status" value="1"/>
</dbReference>
<dbReference type="KEGG" id="dci:113467963"/>
<dbReference type="PANTHER" id="PTHR10133:SF62">
    <property type="entry name" value="DNA POLYMERASE THETA"/>
    <property type="match status" value="1"/>
</dbReference>
<gene>
    <name evidence="3" type="primary">LOC113467963</name>
</gene>
<name>A0A3Q0IVL5_DIACI</name>
<dbReference type="InterPro" id="IPR043502">
    <property type="entry name" value="DNA/RNA_pol_sf"/>
</dbReference>
<dbReference type="GO" id="GO:0003677">
    <property type="term" value="F:DNA binding"/>
    <property type="evidence" value="ECO:0007669"/>
    <property type="project" value="InterPro"/>
</dbReference>
<dbReference type="InterPro" id="IPR002298">
    <property type="entry name" value="DNA_polymerase_A"/>
</dbReference>
<dbReference type="RefSeq" id="XP_026680302.1">
    <property type="nucleotide sequence ID" value="XM_026824501.1"/>
</dbReference>
<reference evidence="3" key="1">
    <citation type="submission" date="2025-08" db="UniProtKB">
        <authorList>
            <consortium name="RefSeq"/>
        </authorList>
    </citation>
    <scope>IDENTIFICATION</scope>
</reference>
<evidence type="ECO:0000313" key="2">
    <source>
        <dbReference type="Proteomes" id="UP000079169"/>
    </source>
</evidence>